<evidence type="ECO:0000313" key="2">
    <source>
        <dbReference type="Proteomes" id="UP001295423"/>
    </source>
</evidence>
<proteinExistence type="predicted"/>
<accession>A0AAD2CLU9</accession>
<sequence>MEGVKRSVKMVRLGKRTGKKDQNVTVYGLARDPLDIKCKEPNLLSCSYEDEMTEWRASKESAASAKGEESRYGGEYNEDLSHSPVRLENVLKHSLRLYKYIEEQKAVDKEEYQRKFKITMANLCDKSAHVSTRQNQEYAAQVTNAFGMNHRRLAQEKQQGVDITPYVAGRIVFAKCLKGKNMNAMVLEAVARELLSETDKAAYDEGKTISINYSTLRNLIADDVVSRWKKEHIDEPLSEEKQKVVRKTFQPISEATFVQKKRG</sequence>
<protein>
    <submittedName>
        <fullName evidence="1">Uncharacterized protein</fullName>
    </submittedName>
</protein>
<keyword evidence="2" id="KW-1185">Reference proteome</keyword>
<dbReference type="EMBL" id="CAKOGP040000713">
    <property type="protein sequence ID" value="CAJ1938411.1"/>
    <property type="molecule type" value="Genomic_DNA"/>
</dbReference>
<gene>
    <name evidence="1" type="ORF">CYCCA115_LOCUS6119</name>
</gene>
<name>A0AAD2CLU9_9STRA</name>
<organism evidence="1 2">
    <name type="scientific">Cylindrotheca closterium</name>
    <dbReference type="NCBI Taxonomy" id="2856"/>
    <lineage>
        <taxon>Eukaryota</taxon>
        <taxon>Sar</taxon>
        <taxon>Stramenopiles</taxon>
        <taxon>Ochrophyta</taxon>
        <taxon>Bacillariophyta</taxon>
        <taxon>Bacillariophyceae</taxon>
        <taxon>Bacillariophycidae</taxon>
        <taxon>Bacillariales</taxon>
        <taxon>Bacillariaceae</taxon>
        <taxon>Cylindrotheca</taxon>
    </lineage>
</organism>
<comment type="caution">
    <text evidence="1">The sequence shown here is derived from an EMBL/GenBank/DDBJ whole genome shotgun (WGS) entry which is preliminary data.</text>
</comment>
<dbReference type="AlphaFoldDB" id="A0AAD2CLU9"/>
<dbReference type="Proteomes" id="UP001295423">
    <property type="component" value="Unassembled WGS sequence"/>
</dbReference>
<reference evidence="1" key="1">
    <citation type="submission" date="2023-08" db="EMBL/GenBank/DDBJ databases">
        <authorList>
            <person name="Audoor S."/>
            <person name="Bilcke G."/>
        </authorList>
    </citation>
    <scope>NUCLEOTIDE SEQUENCE</scope>
</reference>
<evidence type="ECO:0000313" key="1">
    <source>
        <dbReference type="EMBL" id="CAJ1938411.1"/>
    </source>
</evidence>